<dbReference type="RefSeq" id="WP_052650868.1">
    <property type="nucleotide sequence ID" value="NZ_CCXS01000001.1"/>
</dbReference>
<feature type="domain" description="AraC effector-binding" evidence="1">
    <location>
        <begin position="7"/>
        <end position="168"/>
    </location>
</feature>
<dbReference type="SMART" id="SM00871">
    <property type="entry name" value="AraC_E_bind"/>
    <property type="match status" value="1"/>
</dbReference>
<dbReference type="InterPro" id="IPR011256">
    <property type="entry name" value="Reg_factor_effector_dom_sf"/>
</dbReference>
<evidence type="ECO:0000259" key="1">
    <source>
        <dbReference type="SMART" id="SM00871"/>
    </source>
</evidence>
<dbReference type="Pfam" id="PF06445">
    <property type="entry name" value="GyrI-like"/>
    <property type="match status" value="1"/>
</dbReference>
<dbReference type="InterPro" id="IPR010499">
    <property type="entry name" value="AraC_E-bd"/>
</dbReference>
<accession>A0A098ELJ4</accession>
<sequence>MASYLLSGPTVEYRVEQPYAAIPIQAALEEWNKTTALVPELFQWLENKNVLPAGAPFYRYWCLEVGKSEFDLEVGVPLERMVAGDERVIASSIPEGSYVCAIHRGHPDMLADSVHEVEKWAEKEGLSFDKRFEGDIEIWNGRFEQYLTDPETEPDLTKWEIELSFLILRDEIA</sequence>
<dbReference type="EMBL" id="CCXS01000001">
    <property type="protein sequence ID" value="CEG22141.1"/>
    <property type="molecule type" value="Genomic_DNA"/>
</dbReference>
<keyword evidence="3" id="KW-1185">Reference proteome</keyword>
<name>A0A098ELJ4_9BACL</name>
<organism evidence="2 3">
    <name type="scientific">Planococcus massiliensis</name>
    <dbReference type="NCBI Taxonomy" id="1499687"/>
    <lineage>
        <taxon>Bacteria</taxon>
        <taxon>Bacillati</taxon>
        <taxon>Bacillota</taxon>
        <taxon>Bacilli</taxon>
        <taxon>Bacillales</taxon>
        <taxon>Caryophanaceae</taxon>
        <taxon>Planococcus</taxon>
    </lineage>
</organism>
<evidence type="ECO:0000313" key="3">
    <source>
        <dbReference type="Proteomes" id="UP000043699"/>
    </source>
</evidence>
<evidence type="ECO:0000313" key="2">
    <source>
        <dbReference type="EMBL" id="CEG22141.1"/>
    </source>
</evidence>
<gene>
    <name evidence="2" type="ORF">BN1080_01062</name>
</gene>
<proteinExistence type="predicted"/>
<protein>
    <submittedName>
        <fullName evidence="2">Bacterial transcription activator, effector binding domain</fullName>
    </submittedName>
</protein>
<dbReference type="InterPro" id="IPR029442">
    <property type="entry name" value="GyrI-like"/>
</dbReference>
<dbReference type="Gene3D" id="3.20.80.10">
    <property type="entry name" value="Regulatory factor, effector binding domain"/>
    <property type="match status" value="1"/>
</dbReference>
<dbReference type="AlphaFoldDB" id="A0A098ELJ4"/>
<dbReference type="Proteomes" id="UP000043699">
    <property type="component" value="Unassembled WGS sequence"/>
</dbReference>
<dbReference type="STRING" id="1499687.BN1080_01062"/>
<reference evidence="2 3" key="1">
    <citation type="submission" date="2014-09" db="EMBL/GenBank/DDBJ databases">
        <authorList>
            <person name="Urmite Genomes Urmite Genomes"/>
        </authorList>
    </citation>
    <scope>NUCLEOTIDE SEQUENCE [LARGE SCALE GENOMIC DNA]</scope>
    <source>
        <strain evidence="2 3">ES2</strain>
    </source>
</reference>
<dbReference type="SUPFAM" id="SSF55136">
    <property type="entry name" value="Probable bacterial effector-binding domain"/>
    <property type="match status" value="1"/>
</dbReference>
<dbReference type="OrthoDB" id="64208at2"/>